<feature type="compositionally biased region" description="Basic and acidic residues" evidence="4">
    <location>
        <begin position="222"/>
        <end position="234"/>
    </location>
</feature>
<dbReference type="SUPFAM" id="SSF47095">
    <property type="entry name" value="HMG-box"/>
    <property type="match status" value="2"/>
</dbReference>
<keyword evidence="7" id="KW-1185">Reference proteome</keyword>
<evidence type="ECO:0000256" key="3">
    <source>
        <dbReference type="PROSITE-ProRule" id="PRU00267"/>
    </source>
</evidence>
<evidence type="ECO:0000259" key="5">
    <source>
        <dbReference type="PROSITE" id="PS50118"/>
    </source>
</evidence>
<sequence>MVRIALGEPRDWPSPDSMSACLTKPTVSSEPRLRRSVNAFLLYRRDAVTAGAVSKTFLNVDGEVQCKRQSDISKEVGKMWNSAPEGVKILYRGLAAIQGNGLEKEPDNGNFPSSFMEGGTTSESNTELQISKAHTALIIRKNTASRNKERRPLSLRGTKIPRPANAFILYRRDALFSGVVATTMMGEDGPRARSQSEISKDIACLWHNAPECLKSHYNSLAEQKKKEHKEKYPEYKYSPGPPKRKNRADRSGIDRSRYTESSR</sequence>
<dbReference type="InterPro" id="IPR036910">
    <property type="entry name" value="HMG_box_dom_sf"/>
</dbReference>
<feature type="DNA-binding region" description="HMG box" evidence="3">
    <location>
        <begin position="160"/>
        <end position="236"/>
    </location>
</feature>
<name>A0ABR3FTU5_9AGAR</name>
<reference evidence="6 7" key="1">
    <citation type="submission" date="2024-02" db="EMBL/GenBank/DDBJ databases">
        <title>A draft genome for the cacao thread blight pathogen Marasmius crinis-equi.</title>
        <authorList>
            <person name="Cohen S.P."/>
            <person name="Baruah I.K."/>
            <person name="Amoako-Attah I."/>
            <person name="Bukari Y."/>
            <person name="Meinhardt L.W."/>
            <person name="Bailey B.A."/>
        </authorList>
    </citation>
    <scope>NUCLEOTIDE SEQUENCE [LARGE SCALE GENOMIC DNA]</scope>
    <source>
        <strain evidence="6 7">GH-76</strain>
    </source>
</reference>
<feature type="compositionally biased region" description="Basic and acidic residues" evidence="4">
    <location>
        <begin position="248"/>
        <end position="263"/>
    </location>
</feature>
<evidence type="ECO:0000313" key="6">
    <source>
        <dbReference type="EMBL" id="KAL0578904.1"/>
    </source>
</evidence>
<accession>A0ABR3FTU5</accession>
<dbReference type="PANTHER" id="PTHR10270:SF161">
    <property type="entry name" value="SEX-DETERMINING REGION Y PROTEIN"/>
    <property type="match status" value="1"/>
</dbReference>
<dbReference type="InterPro" id="IPR050140">
    <property type="entry name" value="SRY-related_HMG-box_TF-like"/>
</dbReference>
<proteinExistence type="predicted"/>
<dbReference type="PANTHER" id="PTHR10270">
    <property type="entry name" value="SOX TRANSCRIPTION FACTOR"/>
    <property type="match status" value="1"/>
</dbReference>
<keyword evidence="3" id="KW-0539">Nucleus</keyword>
<keyword evidence="1 3" id="KW-0238">DNA-binding</keyword>
<evidence type="ECO:0000256" key="2">
    <source>
        <dbReference type="ARBA" id="ARBA00023163"/>
    </source>
</evidence>
<dbReference type="SMART" id="SM00398">
    <property type="entry name" value="HMG"/>
    <property type="match status" value="2"/>
</dbReference>
<keyword evidence="2" id="KW-0804">Transcription</keyword>
<dbReference type="Proteomes" id="UP001465976">
    <property type="component" value="Unassembled WGS sequence"/>
</dbReference>
<dbReference type="Gene3D" id="1.10.30.10">
    <property type="entry name" value="High mobility group box domain"/>
    <property type="match status" value="2"/>
</dbReference>
<organism evidence="6 7">
    <name type="scientific">Marasmius crinis-equi</name>
    <dbReference type="NCBI Taxonomy" id="585013"/>
    <lineage>
        <taxon>Eukaryota</taxon>
        <taxon>Fungi</taxon>
        <taxon>Dikarya</taxon>
        <taxon>Basidiomycota</taxon>
        <taxon>Agaricomycotina</taxon>
        <taxon>Agaricomycetes</taxon>
        <taxon>Agaricomycetidae</taxon>
        <taxon>Agaricales</taxon>
        <taxon>Marasmiineae</taxon>
        <taxon>Marasmiaceae</taxon>
        <taxon>Marasmius</taxon>
    </lineage>
</organism>
<evidence type="ECO:0000256" key="1">
    <source>
        <dbReference type="ARBA" id="ARBA00023125"/>
    </source>
</evidence>
<feature type="domain" description="HMG box" evidence="5">
    <location>
        <begin position="160"/>
        <end position="236"/>
    </location>
</feature>
<gene>
    <name evidence="6" type="primary">RFG1_1</name>
    <name evidence="6" type="ORF">V5O48_003095</name>
</gene>
<dbReference type="Pfam" id="PF00505">
    <property type="entry name" value="HMG_box"/>
    <property type="match status" value="1"/>
</dbReference>
<dbReference type="EMBL" id="JBAHYK010000079">
    <property type="protein sequence ID" value="KAL0578904.1"/>
    <property type="molecule type" value="Genomic_DNA"/>
</dbReference>
<dbReference type="PROSITE" id="PS50118">
    <property type="entry name" value="HMG_BOX_2"/>
    <property type="match status" value="1"/>
</dbReference>
<evidence type="ECO:0000313" key="7">
    <source>
        <dbReference type="Proteomes" id="UP001465976"/>
    </source>
</evidence>
<protein>
    <submittedName>
        <fullName evidence="6">Slightly ste11-like protein</fullName>
    </submittedName>
</protein>
<evidence type="ECO:0000256" key="4">
    <source>
        <dbReference type="SAM" id="MobiDB-lite"/>
    </source>
</evidence>
<feature type="region of interest" description="Disordered" evidence="4">
    <location>
        <begin position="222"/>
        <end position="263"/>
    </location>
</feature>
<comment type="caution">
    <text evidence="6">The sequence shown here is derived from an EMBL/GenBank/DDBJ whole genome shotgun (WGS) entry which is preliminary data.</text>
</comment>
<dbReference type="InterPro" id="IPR009071">
    <property type="entry name" value="HMG_box_dom"/>
</dbReference>